<comment type="caution">
    <text evidence="6">The sequence shown here is derived from an EMBL/GenBank/DDBJ whole genome shotgun (WGS) entry which is preliminary data.</text>
</comment>
<evidence type="ECO:0000256" key="2">
    <source>
        <dbReference type="ARBA" id="ARBA00022771"/>
    </source>
</evidence>
<keyword evidence="3" id="KW-0862">Zinc</keyword>
<organism evidence="6 7">
    <name type="scientific">Fusarium kuroshium</name>
    <dbReference type="NCBI Taxonomy" id="2010991"/>
    <lineage>
        <taxon>Eukaryota</taxon>
        <taxon>Fungi</taxon>
        <taxon>Dikarya</taxon>
        <taxon>Ascomycota</taxon>
        <taxon>Pezizomycotina</taxon>
        <taxon>Sordariomycetes</taxon>
        <taxon>Hypocreomycetidae</taxon>
        <taxon>Hypocreales</taxon>
        <taxon>Nectriaceae</taxon>
        <taxon>Fusarium</taxon>
        <taxon>Fusarium solani species complex</taxon>
    </lineage>
</organism>
<evidence type="ECO:0000256" key="3">
    <source>
        <dbReference type="ARBA" id="ARBA00022833"/>
    </source>
</evidence>
<dbReference type="SUPFAM" id="SSF144232">
    <property type="entry name" value="HIT/MYND zinc finger-like"/>
    <property type="match status" value="1"/>
</dbReference>
<evidence type="ECO:0000313" key="7">
    <source>
        <dbReference type="Proteomes" id="UP000277212"/>
    </source>
</evidence>
<dbReference type="EMBL" id="NKUJ01000121">
    <property type="protein sequence ID" value="RMJ12928.1"/>
    <property type="molecule type" value="Genomic_DNA"/>
</dbReference>
<sequence>MAACAHCGKEATLLCSSCQNVPEYIPGDAPGAVYCNRECQKAHWPVHKALCTVLRRRKVILRTATALKAALVVYRETVFDMELTKVEFKDDTLFIHQKMRDIEDPAKRGPFPSDATNSVEHKEAVLLNSQCTMAVSLLCPLTHKLLSGVASILEVADLDMGKPLLDVKFVPSPMIAVPHTVVAVRCPGVNEHWIIDVTGAQYGFKEVLMPFWKYLGVHDCQQLGESWAYELSAEWDIDNISKIECLTRSQAQRDDLELERKIRQHFYAFVDDKVDRDLLKGTDVQFQVRLTVVMEDLRAHMLSLEL</sequence>
<gene>
    <name evidence="6" type="ORF">CDV36_007403</name>
</gene>
<evidence type="ECO:0000259" key="5">
    <source>
        <dbReference type="PROSITE" id="PS50865"/>
    </source>
</evidence>
<reference evidence="6 7" key="1">
    <citation type="submission" date="2017-06" db="EMBL/GenBank/DDBJ databases">
        <title>Comparative genomic analysis of Ambrosia Fusariam Clade fungi.</title>
        <authorList>
            <person name="Stajich J.E."/>
            <person name="Carrillo J."/>
            <person name="Kijimoto T."/>
            <person name="Eskalen A."/>
            <person name="O'Donnell K."/>
            <person name="Kasson M."/>
        </authorList>
    </citation>
    <scope>NUCLEOTIDE SEQUENCE [LARGE SCALE GENOMIC DNA]</scope>
    <source>
        <strain evidence="6">UCR3666</strain>
    </source>
</reference>
<name>A0A3M2S5V4_9HYPO</name>
<dbReference type="STRING" id="2010991.A0A3M2S5V4"/>
<dbReference type="Proteomes" id="UP000277212">
    <property type="component" value="Unassembled WGS sequence"/>
</dbReference>
<dbReference type="Pfam" id="PF01753">
    <property type="entry name" value="zf-MYND"/>
    <property type="match status" value="1"/>
</dbReference>
<evidence type="ECO:0000313" key="6">
    <source>
        <dbReference type="EMBL" id="RMJ12928.1"/>
    </source>
</evidence>
<accession>A0A3M2S5V4</accession>
<evidence type="ECO:0000256" key="1">
    <source>
        <dbReference type="ARBA" id="ARBA00022723"/>
    </source>
</evidence>
<dbReference type="GO" id="GO:0008270">
    <property type="term" value="F:zinc ion binding"/>
    <property type="evidence" value="ECO:0007669"/>
    <property type="project" value="UniProtKB-KW"/>
</dbReference>
<dbReference type="InterPro" id="IPR002893">
    <property type="entry name" value="Znf_MYND"/>
</dbReference>
<evidence type="ECO:0000256" key="4">
    <source>
        <dbReference type="PROSITE-ProRule" id="PRU00134"/>
    </source>
</evidence>
<keyword evidence="2 4" id="KW-0863">Zinc-finger</keyword>
<keyword evidence="1" id="KW-0479">Metal-binding</keyword>
<dbReference type="PROSITE" id="PS50865">
    <property type="entry name" value="ZF_MYND_2"/>
    <property type="match status" value="1"/>
</dbReference>
<proteinExistence type="predicted"/>
<dbReference type="Gene3D" id="6.10.140.2220">
    <property type="match status" value="1"/>
</dbReference>
<feature type="domain" description="MYND-type" evidence="5">
    <location>
        <begin position="4"/>
        <end position="51"/>
    </location>
</feature>
<keyword evidence="7" id="KW-1185">Reference proteome</keyword>
<dbReference type="AlphaFoldDB" id="A0A3M2S5V4"/>
<protein>
    <recommendedName>
        <fullName evidence="5">MYND-type domain-containing protein</fullName>
    </recommendedName>
</protein>
<dbReference type="OrthoDB" id="432970at2759"/>